<keyword evidence="2" id="KW-0158">Chromosome</keyword>
<feature type="compositionally biased region" description="Basic and acidic residues" evidence="7">
    <location>
        <begin position="598"/>
        <end position="610"/>
    </location>
</feature>
<dbReference type="SUPFAM" id="SSF48371">
    <property type="entry name" value="ARM repeat"/>
    <property type="match status" value="1"/>
</dbReference>
<keyword evidence="4" id="KW-0498">Mitosis</keyword>
<dbReference type="OMA" id="DEINICR"/>
<dbReference type="InterPro" id="IPR016024">
    <property type="entry name" value="ARM-type_fold"/>
</dbReference>
<feature type="compositionally biased region" description="Basic and acidic residues" evidence="7">
    <location>
        <begin position="576"/>
        <end position="588"/>
    </location>
</feature>
<dbReference type="RefSeq" id="XP_005715585.1">
    <property type="nucleotide sequence ID" value="XM_005715528.1"/>
</dbReference>
<dbReference type="KEGG" id="ccp:CHC_T00004237001"/>
<organism evidence="9 10">
    <name type="scientific">Chondrus crispus</name>
    <name type="common">Carrageen Irish moss</name>
    <name type="synonym">Polymorpha crispa</name>
    <dbReference type="NCBI Taxonomy" id="2769"/>
    <lineage>
        <taxon>Eukaryota</taxon>
        <taxon>Rhodophyta</taxon>
        <taxon>Florideophyceae</taxon>
        <taxon>Rhodymeniophycidae</taxon>
        <taxon>Gigartinales</taxon>
        <taxon>Gigartinaceae</taxon>
        <taxon>Chondrus</taxon>
    </lineage>
</organism>
<evidence type="ECO:0000256" key="7">
    <source>
        <dbReference type="SAM" id="MobiDB-lite"/>
    </source>
</evidence>
<reference evidence="10" key="1">
    <citation type="journal article" date="2013" name="Proc. Natl. Acad. Sci. U.S.A.">
        <title>Genome structure and metabolic features in the red seaweed Chondrus crispus shed light on evolution of the Archaeplastida.</title>
        <authorList>
            <person name="Collen J."/>
            <person name="Porcel B."/>
            <person name="Carre W."/>
            <person name="Ball S.G."/>
            <person name="Chaparro C."/>
            <person name="Tonon T."/>
            <person name="Barbeyron T."/>
            <person name="Michel G."/>
            <person name="Noel B."/>
            <person name="Valentin K."/>
            <person name="Elias M."/>
            <person name="Artiguenave F."/>
            <person name="Arun A."/>
            <person name="Aury J.M."/>
            <person name="Barbosa-Neto J.F."/>
            <person name="Bothwell J.H."/>
            <person name="Bouget F.Y."/>
            <person name="Brillet L."/>
            <person name="Cabello-Hurtado F."/>
            <person name="Capella-Gutierrez S."/>
            <person name="Charrier B."/>
            <person name="Cladiere L."/>
            <person name="Cock J.M."/>
            <person name="Coelho S.M."/>
            <person name="Colleoni C."/>
            <person name="Czjzek M."/>
            <person name="Da Silva C."/>
            <person name="Delage L."/>
            <person name="Denoeud F."/>
            <person name="Deschamps P."/>
            <person name="Dittami S.M."/>
            <person name="Gabaldon T."/>
            <person name="Gachon C.M."/>
            <person name="Groisillier A."/>
            <person name="Herve C."/>
            <person name="Jabbari K."/>
            <person name="Katinka M."/>
            <person name="Kloareg B."/>
            <person name="Kowalczyk N."/>
            <person name="Labadie K."/>
            <person name="Leblanc C."/>
            <person name="Lopez P.J."/>
            <person name="McLachlan D.H."/>
            <person name="Meslet-Cladiere L."/>
            <person name="Moustafa A."/>
            <person name="Nehr Z."/>
            <person name="Nyvall Collen P."/>
            <person name="Panaud O."/>
            <person name="Partensky F."/>
            <person name="Poulain J."/>
            <person name="Rensing S.A."/>
            <person name="Rousvoal S."/>
            <person name="Samson G."/>
            <person name="Symeonidi A."/>
            <person name="Weissenbach J."/>
            <person name="Zambounis A."/>
            <person name="Wincker P."/>
            <person name="Boyen C."/>
        </authorList>
    </citation>
    <scope>NUCLEOTIDE SEQUENCE [LARGE SCALE GENOMIC DNA]</scope>
    <source>
        <strain evidence="10">cv. Stackhouse</strain>
    </source>
</reference>
<dbReference type="PhylomeDB" id="R7QE81"/>
<dbReference type="GO" id="GO:0000796">
    <property type="term" value="C:condensin complex"/>
    <property type="evidence" value="ECO:0007669"/>
    <property type="project" value="InterPro"/>
</dbReference>
<evidence type="ECO:0000256" key="5">
    <source>
        <dbReference type="ARBA" id="ARBA00023067"/>
    </source>
</evidence>
<feature type="compositionally biased region" description="Polar residues" evidence="7">
    <location>
        <begin position="628"/>
        <end position="638"/>
    </location>
</feature>
<dbReference type="GO" id="GO:0000793">
    <property type="term" value="C:condensed chromosome"/>
    <property type="evidence" value="ECO:0007669"/>
    <property type="project" value="TreeGrafter"/>
</dbReference>
<dbReference type="AlphaFoldDB" id="R7QE81"/>
<evidence type="ECO:0000256" key="4">
    <source>
        <dbReference type="ARBA" id="ARBA00022776"/>
    </source>
</evidence>
<evidence type="ECO:0000313" key="9">
    <source>
        <dbReference type="EMBL" id="CDF35766.1"/>
    </source>
</evidence>
<dbReference type="PANTHER" id="PTHR14418:SF5">
    <property type="entry name" value="CONDENSIN COMPLEX SUBUNIT 3"/>
    <property type="match status" value="1"/>
</dbReference>
<dbReference type="GO" id="GO:0051301">
    <property type="term" value="P:cell division"/>
    <property type="evidence" value="ECO:0007669"/>
    <property type="project" value="UniProtKB-KW"/>
</dbReference>
<keyword evidence="5" id="KW-0226">DNA condensation</keyword>
<dbReference type="InterPro" id="IPR027165">
    <property type="entry name" value="CND3"/>
</dbReference>
<evidence type="ECO:0000256" key="6">
    <source>
        <dbReference type="ARBA" id="ARBA00023306"/>
    </source>
</evidence>
<accession>R7QE81</accession>
<feature type="compositionally biased region" description="Basic residues" evidence="7">
    <location>
        <begin position="740"/>
        <end position="753"/>
    </location>
</feature>
<feature type="compositionally biased region" description="Basic and acidic residues" evidence="7">
    <location>
        <begin position="679"/>
        <end position="688"/>
    </location>
</feature>
<dbReference type="GeneID" id="17323301"/>
<dbReference type="GO" id="GO:0007076">
    <property type="term" value="P:mitotic chromosome condensation"/>
    <property type="evidence" value="ECO:0007669"/>
    <property type="project" value="InterPro"/>
</dbReference>
<dbReference type="Proteomes" id="UP000012073">
    <property type="component" value="Unassembled WGS sequence"/>
</dbReference>
<name>R7QE81_CHOCR</name>
<dbReference type="Pfam" id="PF12719">
    <property type="entry name" value="Cnd3"/>
    <property type="match status" value="1"/>
</dbReference>
<dbReference type="PANTHER" id="PTHR14418">
    <property type="entry name" value="CONDENSIN COMPLEX SUBUNIT 3-RELATED"/>
    <property type="match status" value="1"/>
</dbReference>
<evidence type="ECO:0000256" key="1">
    <source>
        <dbReference type="ARBA" id="ARBA00004286"/>
    </source>
</evidence>
<keyword evidence="10" id="KW-1185">Reference proteome</keyword>
<dbReference type="InterPro" id="IPR025977">
    <property type="entry name" value="Cnd3_C"/>
</dbReference>
<evidence type="ECO:0000256" key="2">
    <source>
        <dbReference type="ARBA" id="ARBA00022454"/>
    </source>
</evidence>
<protein>
    <recommendedName>
        <fullName evidence="8">Nuclear condensin complex subunit 3 C-terminal domain-containing protein</fullName>
    </recommendedName>
</protein>
<keyword evidence="6" id="KW-0131">Cell cycle</keyword>
<evidence type="ECO:0000256" key="3">
    <source>
        <dbReference type="ARBA" id="ARBA00022618"/>
    </source>
</evidence>
<feature type="region of interest" description="Disordered" evidence="7">
    <location>
        <begin position="574"/>
        <end position="753"/>
    </location>
</feature>
<dbReference type="EMBL" id="HG001746">
    <property type="protein sequence ID" value="CDF35766.1"/>
    <property type="molecule type" value="Genomic_DNA"/>
</dbReference>
<dbReference type="Gramene" id="CDF35766">
    <property type="protein sequence ID" value="CDF35766"/>
    <property type="gene ID" value="CHC_T00004237001"/>
</dbReference>
<keyword evidence="3" id="KW-0132">Cell division</keyword>
<gene>
    <name evidence="9" type="ORF">CHC_T00004237001</name>
</gene>
<comment type="subcellular location">
    <subcellularLocation>
        <location evidence="1">Chromosome</location>
    </subcellularLocation>
</comment>
<dbReference type="STRING" id="2769.R7QE81"/>
<evidence type="ECO:0000313" key="10">
    <source>
        <dbReference type="Proteomes" id="UP000012073"/>
    </source>
</evidence>
<sequence length="753" mass="83511">MLLAGWLDGACEGNIFALCELLGCNDREEDVLRALRVVFASERHKTLIDAVQIDLSAVQHADVLVLRAMADTQRGEAFMDKFFANTIEYTNVIQYYSVDDFASRHLLELCKSVDMGDEAGRKALENVVRTDFLSSHHVSDQTVAYAVRAMRRAMLDEEATLRILLEIVRQDILADTIDENEDGTDAEAPSDEDREWRNLRALNVVKETLRICKQGESSAAASNSLCRSLMEVAVVPQLLCVREDIRQIALECLGLFCLLDRSGTEAKTNMPLFIQASKTDVPSIQELTSQVLVDFLMVFDFSTEQAERNGDGPDASFSHMAEMCVDMLSENLTHADGCMRSIAVQGLSRLLFVRRITPNPTLLSRMLIVHHNPTTEDDAQLRQCLSVFFPAFAMSAPANRLGLEDSFKQTCRILTSAPSTSPLSTIPVLQVAQFIVHLTNATSATRKQGMPSSDDVGRSADQIHERLAETVLHEIIDAVESDEINICRTYGRILTGFRLTCTSDNQGQIQILRKLAQSAMEESDDKRLTLALKRFRDRMTAVLDKAPAVVVQENEANSGEQLIEGGAEVCSPENVEADHEDAHSAKDAEDAEEEVQDDADKRHLSGDAHPNEVILEEASEVTAPSEVTALSEQGSSFETGKKDVATPSRLSLESRSKPVEDSSEATPRRRSTRLSNLRDSIHTSRTDVDEPSAVSEDGFETTSESESQSDFEDENYDYRNFDEELQDDFVGAKVASNRASQRRSGRSRKSLAR</sequence>
<proteinExistence type="predicted"/>
<evidence type="ECO:0000259" key="8">
    <source>
        <dbReference type="Pfam" id="PF12719"/>
    </source>
</evidence>
<feature type="domain" description="Nuclear condensin complex subunit 3 C-terminal" evidence="8">
    <location>
        <begin position="219"/>
        <end position="495"/>
    </location>
</feature>
<dbReference type="OrthoDB" id="2235at2759"/>